<evidence type="ECO:0000256" key="2">
    <source>
        <dbReference type="ARBA" id="ARBA00022555"/>
    </source>
</evidence>
<evidence type="ECO:0000256" key="8">
    <source>
        <dbReference type="HAMAP-Rule" id="MF_00083"/>
    </source>
</evidence>
<comment type="function">
    <text evidence="8">Catalyzes the release of premature peptidyl moieties from peptidyl-tRNA molecules trapped in stalled 50S ribosomal subunits, and thus maintains levels of free tRNAs and 50S ribosomes.</text>
</comment>
<dbReference type="InterPro" id="IPR036416">
    <property type="entry name" value="Pept_tRNA_hydro_sf"/>
</dbReference>
<dbReference type="STRING" id="159292.SAMN05192546_106195"/>
<dbReference type="EMBL" id="FNPV01000006">
    <property type="protein sequence ID" value="SDZ00145.1"/>
    <property type="molecule type" value="Genomic_DNA"/>
</dbReference>
<feature type="binding site" evidence="8">
    <location>
        <position position="66"/>
    </location>
    <ligand>
        <name>tRNA</name>
        <dbReference type="ChEBI" id="CHEBI:17843"/>
    </ligand>
</feature>
<feature type="site" description="Stabilizes the basic form of H active site to accept a proton" evidence="8">
    <location>
        <position position="91"/>
    </location>
</feature>
<comment type="subunit">
    <text evidence="8">Monomer.</text>
</comment>
<dbReference type="GO" id="GO:0072344">
    <property type="term" value="P:rescue of stalled ribosome"/>
    <property type="evidence" value="ECO:0007669"/>
    <property type="project" value="UniProtKB-UniRule"/>
</dbReference>
<gene>
    <name evidence="8" type="primary">pth</name>
    <name evidence="11" type="ORF">SAMN05192546_106195</name>
</gene>
<evidence type="ECO:0000256" key="6">
    <source>
        <dbReference type="ARBA" id="ARBA00048707"/>
    </source>
</evidence>
<feature type="site" description="Discriminates between blocked and unblocked aminoacyl-tRNA" evidence="8">
    <location>
        <position position="9"/>
    </location>
</feature>
<dbReference type="GO" id="GO:0004045">
    <property type="term" value="F:peptidyl-tRNA hydrolase activity"/>
    <property type="evidence" value="ECO:0007669"/>
    <property type="project" value="UniProtKB-UniRule"/>
</dbReference>
<dbReference type="HAMAP" id="MF_00083">
    <property type="entry name" value="Pept_tRNA_hydro_bact"/>
    <property type="match status" value="1"/>
</dbReference>
<dbReference type="AlphaFoldDB" id="A0A1H3PH50"/>
<dbReference type="GO" id="GO:0000049">
    <property type="term" value="F:tRNA binding"/>
    <property type="evidence" value="ECO:0007669"/>
    <property type="project" value="UniProtKB-UniRule"/>
</dbReference>
<evidence type="ECO:0000256" key="5">
    <source>
        <dbReference type="ARBA" id="ARBA00038063"/>
    </source>
</evidence>
<evidence type="ECO:0000256" key="10">
    <source>
        <dbReference type="RuleBase" id="RU004320"/>
    </source>
</evidence>
<dbReference type="Proteomes" id="UP000199230">
    <property type="component" value="Unassembled WGS sequence"/>
</dbReference>
<dbReference type="EC" id="3.1.1.29" evidence="1 8"/>
<sequence length="196" mass="22127">MIILTGLGNPGGKYDATRHNIGFHVIDTLARNYHTEVNQKKFNSYYGEIRIGSEKVILVKPQTYMNRSGDSIGAWMRYFDLPEENLLVIYDDMDFAPGEIKLRAKGSGGTHNGMKSIIQHLGNSDFPRLRMGIGKPLWESTSQFVLGRFTSEEMPLMQQAVKEAAEAAETFVREGIQIAMNRHNTKKESKKSKELS</sequence>
<dbReference type="CDD" id="cd00462">
    <property type="entry name" value="PTH"/>
    <property type="match status" value="1"/>
</dbReference>
<keyword evidence="8" id="KW-0963">Cytoplasm</keyword>
<dbReference type="RefSeq" id="WP_093313987.1">
    <property type="nucleotide sequence ID" value="NZ_FNPV01000006.1"/>
</dbReference>
<organism evidence="11 12">
    <name type="scientific">Tindallia californiensis</name>
    <dbReference type="NCBI Taxonomy" id="159292"/>
    <lineage>
        <taxon>Bacteria</taxon>
        <taxon>Bacillati</taxon>
        <taxon>Bacillota</taxon>
        <taxon>Clostridia</taxon>
        <taxon>Peptostreptococcales</taxon>
        <taxon>Tindalliaceae</taxon>
        <taxon>Tindallia</taxon>
    </lineage>
</organism>
<dbReference type="InterPro" id="IPR001328">
    <property type="entry name" value="Pept_tRNA_hydro"/>
</dbReference>
<dbReference type="SUPFAM" id="SSF53178">
    <property type="entry name" value="Peptidyl-tRNA hydrolase-like"/>
    <property type="match status" value="1"/>
</dbReference>
<name>A0A1H3PH50_9FIRM</name>
<dbReference type="PROSITE" id="PS01196">
    <property type="entry name" value="PEPT_TRNA_HYDROL_2"/>
    <property type="match status" value="1"/>
</dbReference>
<accession>A0A1H3PH50</accession>
<comment type="function">
    <text evidence="8">Hydrolyzes ribosome-free peptidyl-tRNAs (with 1 or more amino acids incorporated), which drop off the ribosome during protein synthesis, or as a result of ribosome stalling.</text>
</comment>
<dbReference type="PANTHER" id="PTHR17224:SF1">
    <property type="entry name" value="PEPTIDYL-TRNA HYDROLASE"/>
    <property type="match status" value="1"/>
</dbReference>
<protein>
    <recommendedName>
        <fullName evidence="7 8">Peptidyl-tRNA hydrolase</fullName>
        <shortName evidence="8">Pth</shortName>
        <ecNumber evidence="1 8">3.1.1.29</ecNumber>
    </recommendedName>
</protein>
<dbReference type="PANTHER" id="PTHR17224">
    <property type="entry name" value="PEPTIDYL-TRNA HYDROLASE"/>
    <property type="match status" value="1"/>
</dbReference>
<comment type="catalytic activity">
    <reaction evidence="6 8 9">
        <text>an N-acyl-L-alpha-aminoacyl-tRNA + H2O = an N-acyl-L-amino acid + a tRNA + H(+)</text>
        <dbReference type="Rhea" id="RHEA:54448"/>
        <dbReference type="Rhea" id="RHEA-COMP:10123"/>
        <dbReference type="Rhea" id="RHEA-COMP:13883"/>
        <dbReference type="ChEBI" id="CHEBI:15377"/>
        <dbReference type="ChEBI" id="CHEBI:15378"/>
        <dbReference type="ChEBI" id="CHEBI:59874"/>
        <dbReference type="ChEBI" id="CHEBI:78442"/>
        <dbReference type="ChEBI" id="CHEBI:138191"/>
        <dbReference type="EC" id="3.1.1.29"/>
    </reaction>
</comment>
<evidence type="ECO:0000313" key="11">
    <source>
        <dbReference type="EMBL" id="SDZ00145.1"/>
    </source>
</evidence>
<proteinExistence type="inferred from homology"/>
<keyword evidence="12" id="KW-1185">Reference proteome</keyword>
<dbReference type="Pfam" id="PF01195">
    <property type="entry name" value="Pept_tRNA_hydro"/>
    <property type="match status" value="1"/>
</dbReference>
<feature type="binding site" evidence="8">
    <location>
        <position position="14"/>
    </location>
    <ligand>
        <name>tRNA</name>
        <dbReference type="ChEBI" id="CHEBI:17843"/>
    </ligand>
</feature>
<evidence type="ECO:0000256" key="3">
    <source>
        <dbReference type="ARBA" id="ARBA00022801"/>
    </source>
</evidence>
<dbReference type="NCBIfam" id="TIGR00447">
    <property type="entry name" value="pth"/>
    <property type="match status" value="1"/>
</dbReference>
<dbReference type="GO" id="GO:0005737">
    <property type="term" value="C:cytoplasm"/>
    <property type="evidence" value="ECO:0007669"/>
    <property type="project" value="UniProtKB-SubCell"/>
</dbReference>
<feature type="binding site" evidence="8">
    <location>
        <position position="112"/>
    </location>
    <ligand>
        <name>tRNA</name>
        <dbReference type="ChEBI" id="CHEBI:17843"/>
    </ligand>
</feature>
<feature type="binding site" evidence="8">
    <location>
        <position position="64"/>
    </location>
    <ligand>
        <name>tRNA</name>
        <dbReference type="ChEBI" id="CHEBI:17843"/>
    </ligand>
</feature>
<dbReference type="Gene3D" id="3.40.50.1470">
    <property type="entry name" value="Peptidyl-tRNA hydrolase"/>
    <property type="match status" value="1"/>
</dbReference>
<dbReference type="GO" id="GO:0006515">
    <property type="term" value="P:protein quality control for misfolded or incompletely synthesized proteins"/>
    <property type="evidence" value="ECO:0007669"/>
    <property type="project" value="UniProtKB-UniRule"/>
</dbReference>
<evidence type="ECO:0000256" key="1">
    <source>
        <dbReference type="ARBA" id="ARBA00013260"/>
    </source>
</evidence>
<dbReference type="PROSITE" id="PS01195">
    <property type="entry name" value="PEPT_TRNA_HYDROL_1"/>
    <property type="match status" value="1"/>
</dbReference>
<keyword evidence="4 8" id="KW-0694">RNA-binding</keyword>
<reference evidence="11 12" key="1">
    <citation type="submission" date="2016-10" db="EMBL/GenBank/DDBJ databases">
        <authorList>
            <person name="de Groot N.N."/>
        </authorList>
    </citation>
    <scope>NUCLEOTIDE SEQUENCE [LARGE SCALE GENOMIC DNA]</scope>
    <source>
        <strain evidence="11 12">APO</strain>
    </source>
</reference>
<feature type="active site" description="Proton acceptor" evidence="8">
    <location>
        <position position="19"/>
    </location>
</feature>
<dbReference type="OrthoDB" id="9800507at2"/>
<evidence type="ECO:0000256" key="7">
    <source>
        <dbReference type="ARBA" id="ARBA00050038"/>
    </source>
</evidence>
<keyword evidence="2 8" id="KW-0820">tRNA-binding</keyword>
<comment type="similarity">
    <text evidence="5 8 10">Belongs to the PTH family.</text>
</comment>
<comment type="subcellular location">
    <subcellularLocation>
        <location evidence="8">Cytoplasm</location>
    </subcellularLocation>
</comment>
<keyword evidence="3 8" id="KW-0378">Hydrolase</keyword>
<evidence type="ECO:0000256" key="4">
    <source>
        <dbReference type="ARBA" id="ARBA00022884"/>
    </source>
</evidence>
<dbReference type="FunFam" id="3.40.50.1470:FF:000001">
    <property type="entry name" value="Peptidyl-tRNA hydrolase"/>
    <property type="match status" value="1"/>
</dbReference>
<dbReference type="InterPro" id="IPR018171">
    <property type="entry name" value="Pept_tRNA_hydro_CS"/>
</dbReference>
<evidence type="ECO:0000256" key="9">
    <source>
        <dbReference type="RuleBase" id="RU000673"/>
    </source>
</evidence>
<evidence type="ECO:0000313" key="12">
    <source>
        <dbReference type="Proteomes" id="UP000199230"/>
    </source>
</evidence>